<name>A0A8T0UE67_PANVG</name>
<sequence length="151" mass="16240">MPAAAFPARLVRLSVEQAQRSSKGRAVAWRQQSSAGEFKATTRHGTSGRSSTVRAAWAEWGGAGAGEARASVWLCVQPHRVSRIRARPPGHRRSRSGCVKLFEQAASRCRKCHYPASCAFSSSLQSNNGHVGGDWLVGLNTSQARNSPGQI</sequence>
<dbReference type="EMBL" id="CM029042">
    <property type="protein sequence ID" value="KAG2622311.1"/>
    <property type="molecule type" value="Genomic_DNA"/>
</dbReference>
<dbReference type="AlphaFoldDB" id="A0A8T0UE67"/>
<proteinExistence type="predicted"/>
<evidence type="ECO:0000313" key="2">
    <source>
        <dbReference type="Proteomes" id="UP000823388"/>
    </source>
</evidence>
<protein>
    <submittedName>
        <fullName evidence="1">Uncharacterized protein</fullName>
    </submittedName>
</protein>
<comment type="caution">
    <text evidence="1">The sequence shown here is derived from an EMBL/GenBank/DDBJ whole genome shotgun (WGS) entry which is preliminary data.</text>
</comment>
<organism evidence="1 2">
    <name type="scientific">Panicum virgatum</name>
    <name type="common">Blackwell switchgrass</name>
    <dbReference type="NCBI Taxonomy" id="38727"/>
    <lineage>
        <taxon>Eukaryota</taxon>
        <taxon>Viridiplantae</taxon>
        <taxon>Streptophyta</taxon>
        <taxon>Embryophyta</taxon>
        <taxon>Tracheophyta</taxon>
        <taxon>Spermatophyta</taxon>
        <taxon>Magnoliopsida</taxon>
        <taxon>Liliopsida</taxon>
        <taxon>Poales</taxon>
        <taxon>Poaceae</taxon>
        <taxon>PACMAD clade</taxon>
        <taxon>Panicoideae</taxon>
        <taxon>Panicodae</taxon>
        <taxon>Paniceae</taxon>
        <taxon>Panicinae</taxon>
        <taxon>Panicum</taxon>
        <taxon>Panicum sect. Hiantes</taxon>
    </lineage>
</organism>
<accession>A0A8T0UE67</accession>
<gene>
    <name evidence="1" type="ORF">PVAP13_3NG271325</name>
</gene>
<dbReference type="Proteomes" id="UP000823388">
    <property type="component" value="Chromosome 3N"/>
</dbReference>
<reference evidence="1" key="1">
    <citation type="submission" date="2020-05" db="EMBL/GenBank/DDBJ databases">
        <title>WGS assembly of Panicum virgatum.</title>
        <authorList>
            <person name="Lovell J.T."/>
            <person name="Jenkins J."/>
            <person name="Shu S."/>
            <person name="Juenger T.E."/>
            <person name="Schmutz J."/>
        </authorList>
    </citation>
    <scope>NUCLEOTIDE SEQUENCE</scope>
    <source>
        <strain evidence="1">AP13</strain>
    </source>
</reference>
<keyword evidence="2" id="KW-1185">Reference proteome</keyword>
<evidence type="ECO:0000313" key="1">
    <source>
        <dbReference type="EMBL" id="KAG2622311.1"/>
    </source>
</evidence>